<dbReference type="GO" id="GO:0008408">
    <property type="term" value="F:3'-5' exonuclease activity"/>
    <property type="evidence" value="ECO:0007669"/>
    <property type="project" value="TreeGrafter"/>
</dbReference>
<dbReference type="GO" id="GO:0045004">
    <property type="term" value="P:DNA replication proofreading"/>
    <property type="evidence" value="ECO:0007669"/>
    <property type="project" value="TreeGrafter"/>
</dbReference>
<dbReference type="InterPro" id="IPR013520">
    <property type="entry name" value="Ribonucl_H"/>
</dbReference>
<dbReference type="SUPFAM" id="SSF53098">
    <property type="entry name" value="Ribonuclease H-like"/>
    <property type="match status" value="1"/>
</dbReference>
<evidence type="ECO:0000256" key="18">
    <source>
        <dbReference type="RuleBase" id="RU364087"/>
    </source>
</evidence>
<feature type="binding site" evidence="16">
    <location>
        <position position="158"/>
    </location>
    <ligand>
        <name>substrate</name>
    </ligand>
</feature>
<comment type="catalytic activity">
    <reaction evidence="14 18">
        <text>DNA(n) + a 2'-deoxyribonucleoside 5'-triphosphate = DNA(n+1) + diphosphate</text>
        <dbReference type="Rhea" id="RHEA:22508"/>
        <dbReference type="Rhea" id="RHEA-COMP:17339"/>
        <dbReference type="Rhea" id="RHEA-COMP:17340"/>
        <dbReference type="ChEBI" id="CHEBI:33019"/>
        <dbReference type="ChEBI" id="CHEBI:61560"/>
        <dbReference type="ChEBI" id="CHEBI:173112"/>
        <dbReference type="EC" id="2.7.7.7"/>
    </reaction>
</comment>
<dbReference type="RefSeq" id="WP_016389452.1">
    <property type="nucleotide sequence ID" value="NZ_KE646805.1"/>
</dbReference>
<organism evidence="20 21">
    <name type="scientific">Cycloclasticus pugetii</name>
    <dbReference type="NCBI Taxonomy" id="34068"/>
    <lineage>
        <taxon>Bacteria</taxon>
        <taxon>Pseudomonadati</taxon>
        <taxon>Pseudomonadota</taxon>
        <taxon>Gammaproteobacteria</taxon>
        <taxon>Thiotrichales</taxon>
        <taxon>Piscirickettsiaceae</taxon>
        <taxon>Cycloclasticus</taxon>
    </lineage>
</organism>
<evidence type="ECO:0000256" key="10">
    <source>
        <dbReference type="ARBA" id="ARBA00022839"/>
    </source>
</evidence>
<dbReference type="NCBIfam" id="TIGR00573">
    <property type="entry name" value="dnaq"/>
    <property type="match status" value="1"/>
</dbReference>
<evidence type="ECO:0000256" key="16">
    <source>
        <dbReference type="PIRSR" id="PIRSR606309-2"/>
    </source>
</evidence>
<evidence type="ECO:0000313" key="20">
    <source>
        <dbReference type="EMBL" id="EPD13879.1"/>
    </source>
</evidence>
<comment type="subunit">
    <text evidence="18">DNA polymerase III contains a core (composed of alpha, epsilon and theta chains) that associates with a tau subunit. This core dimerizes to form the POLIII' complex. PolIII' associates with the gamma complex (composed of gamma, delta, delta', psi and chi chains) and with the beta chain to form the complete DNA polymerase III complex.</text>
</comment>
<feature type="binding site" evidence="17">
    <location>
        <position position="7"/>
    </location>
    <ligand>
        <name>a divalent metal cation</name>
        <dbReference type="ChEBI" id="CHEBI:60240"/>
        <label>1</label>
        <note>catalytic</note>
    </ligand>
</feature>
<dbReference type="GO" id="GO:0005829">
    <property type="term" value="C:cytosol"/>
    <property type="evidence" value="ECO:0007669"/>
    <property type="project" value="TreeGrafter"/>
</dbReference>
<dbReference type="Pfam" id="PF00929">
    <property type="entry name" value="RNase_T"/>
    <property type="match status" value="1"/>
</dbReference>
<keyword evidence="6 18" id="KW-0235">DNA replication</keyword>
<comment type="cofactor">
    <cofactor evidence="1 18">
        <name>Mn(2+)</name>
        <dbReference type="ChEBI" id="CHEBI:29035"/>
    </cofactor>
</comment>
<dbReference type="InterPro" id="IPR036397">
    <property type="entry name" value="RNaseH_sf"/>
</dbReference>
<keyword evidence="10 18" id="KW-0269">Exonuclease</keyword>
<dbReference type="InterPro" id="IPR006309">
    <property type="entry name" value="DnaQ_proteo"/>
</dbReference>
<keyword evidence="11 17" id="KW-0460">Magnesium</keyword>
<dbReference type="CDD" id="cd06131">
    <property type="entry name" value="DNA_pol_III_epsilon_Ecoli_like"/>
    <property type="match status" value="1"/>
</dbReference>
<evidence type="ECO:0000256" key="8">
    <source>
        <dbReference type="ARBA" id="ARBA00022723"/>
    </source>
</evidence>
<evidence type="ECO:0000256" key="3">
    <source>
        <dbReference type="ARBA" id="ARBA00020352"/>
    </source>
</evidence>
<keyword evidence="5 18" id="KW-0548">Nucleotidyltransferase</keyword>
<evidence type="ECO:0000256" key="13">
    <source>
        <dbReference type="ARBA" id="ARBA00023211"/>
    </source>
</evidence>
<keyword evidence="4 18" id="KW-0808">Transferase</keyword>
<comment type="caution">
    <text evidence="20">The sequence shown here is derived from an EMBL/GenBank/DDBJ whole genome shotgun (WGS) entry which is preliminary data.</text>
</comment>
<dbReference type="GO" id="GO:0003677">
    <property type="term" value="F:DNA binding"/>
    <property type="evidence" value="ECO:0007669"/>
    <property type="project" value="InterPro"/>
</dbReference>
<keyword evidence="9 18" id="KW-0378">Hydrolase</keyword>
<feature type="active site" description="Proton acceptor" evidence="15">
    <location>
        <position position="153"/>
    </location>
</feature>
<evidence type="ECO:0000256" key="11">
    <source>
        <dbReference type="ARBA" id="ARBA00022842"/>
    </source>
</evidence>
<dbReference type="PANTHER" id="PTHR30231">
    <property type="entry name" value="DNA POLYMERASE III SUBUNIT EPSILON"/>
    <property type="match status" value="1"/>
</dbReference>
<evidence type="ECO:0000256" key="14">
    <source>
        <dbReference type="ARBA" id="ARBA00049244"/>
    </source>
</evidence>
<accession>A0AB33Z3U5</accession>
<gene>
    <name evidence="18" type="primary">dnaQ</name>
    <name evidence="20" type="ORF">L196_00225</name>
</gene>
<evidence type="ECO:0000256" key="7">
    <source>
        <dbReference type="ARBA" id="ARBA00022722"/>
    </source>
</evidence>
<evidence type="ECO:0000256" key="2">
    <source>
        <dbReference type="ARBA" id="ARBA00012417"/>
    </source>
</evidence>
<feature type="binding site" evidence="16">
    <location>
        <position position="9"/>
    </location>
    <ligand>
        <name>substrate</name>
    </ligand>
</feature>
<dbReference type="EMBL" id="ASHL01000001">
    <property type="protein sequence ID" value="EPD13879.1"/>
    <property type="molecule type" value="Genomic_DNA"/>
</dbReference>
<comment type="function">
    <text evidence="18">DNA polymerase III is a complex, multichain enzyme responsible for most of the replicative synthesis in bacteria. The epsilon subunit contain the editing function and is a proofreading 3'-5' exonuclease.</text>
</comment>
<dbReference type="InterPro" id="IPR012337">
    <property type="entry name" value="RNaseH-like_sf"/>
</dbReference>
<dbReference type="FunFam" id="3.30.420.10:FF:000012">
    <property type="entry name" value="DNA polymerase III subunit epsilon"/>
    <property type="match status" value="1"/>
</dbReference>
<reference evidence="20 21" key="1">
    <citation type="journal article" date="2013" name="Genome Announc.">
        <title>Genome Sequence of the Pyrene- and Fluoranthene-Degrading Bacterium Cycloclasticus sp. Strain PY97M.</title>
        <authorList>
            <person name="Cui Z."/>
            <person name="Xu G."/>
            <person name="Li Q."/>
            <person name="Gao W."/>
            <person name="Zheng L."/>
        </authorList>
    </citation>
    <scope>NUCLEOTIDE SEQUENCE [LARGE SCALE GENOMIC DNA]</scope>
    <source>
        <strain evidence="20 21">PY97M</strain>
    </source>
</reference>
<dbReference type="InterPro" id="IPR006054">
    <property type="entry name" value="DnaQ"/>
</dbReference>
<evidence type="ECO:0000256" key="1">
    <source>
        <dbReference type="ARBA" id="ARBA00001936"/>
    </source>
</evidence>
<evidence type="ECO:0000256" key="9">
    <source>
        <dbReference type="ARBA" id="ARBA00022801"/>
    </source>
</evidence>
<protein>
    <recommendedName>
        <fullName evidence="3 18">DNA polymerase III subunit epsilon</fullName>
        <ecNumber evidence="2 18">2.7.7.7</ecNumber>
    </recommendedName>
</protein>
<dbReference type="Proteomes" id="UP000015462">
    <property type="component" value="Unassembled WGS sequence"/>
</dbReference>
<proteinExistence type="predicted"/>
<evidence type="ECO:0000313" key="21">
    <source>
        <dbReference type="Proteomes" id="UP000015462"/>
    </source>
</evidence>
<keyword evidence="8 17" id="KW-0479">Metal-binding</keyword>
<feature type="binding site" evidence="16">
    <location>
        <position position="57"/>
    </location>
    <ligand>
        <name>substrate</name>
    </ligand>
</feature>
<dbReference type="EC" id="2.7.7.7" evidence="2 18"/>
<dbReference type="SMART" id="SM00479">
    <property type="entry name" value="EXOIII"/>
    <property type="match status" value="1"/>
</dbReference>
<dbReference type="PANTHER" id="PTHR30231:SF41">
    <property type="entry name" value="DNA POLYMERASE III SUBUNIT EPSILON"/>
    <property type="match status" value="1"/>
</dbReference>
<evidence type="ECO:0000256" key="5">
    <source>
        <dbReference type="ARBA" id="ARBA00022695"/>
    </source>
</evidence>
<evidence type="ECO:0000256" key="6">
    <source>
        <dbReference type="ARBA" id="ARBA00022705"/>
    </source>
</evidence>
<keyword evidence="12 18" id="KW-0239">DNA-directed DNA polymerase</keyword>
<evidence type="ECO:0000256" key="17">
    <source>
        <dbReference type="PIRSR" id="PIRSR606309-3"/>
    </source>
</evidence>
<evidence type="ECO:0000256" key="4">
    <source>
        <dbReference type="ARBA" id="ARBA00022679"/>
    </source>
</evidence>
<dbReference type="NCBIfam" id="TIGR01406">
    <property type="entry name" value="dnaQ_proteo"/>
    <property type="match status" value="1"/>
</dbReference>
<feature type="binding site" evidence="17">
    <location>
        <position position="158"/>
    </location>
    <ligand>
        <name>a divalent metal cation</name>
        <dbReference type="ChEBI" id="CHEBI:60240"/>
        <label>1</label>
        <note>catalytic</note>
    </ligand>
</feature>
<dbReference type="Gene3D" id="3.30.420.10">
    <property type="entry name" value="Ribonuclease H-like superfamily/Ribonuclease H"/>
    <property type="match status" value="1"/>
</dbReference>
<dbReference type="GO" id="GO:0003887">
    <property type="term" value="F:DNA-directed DNA polymerase activity"/>
    <property type="evidence" value="ECO:0007669"/>
    <property type="project" value="UniProtKB-KW"/>
</dbReference>
<dbReference type="NCBIfam" id="NF004316">
    <property type="entry name" value="PRK05711.1"/>
    <property type="match status" value="1"/>
</dbReference>
<keyword evidence="21" id="KW-1185">Reference proteome</keyword>
<comment type="cofactor">
    <cofactor evidence="17">
        <name>Mg(2+)</name>
        <dbReference type="ChEBI" id="CHEBI:18420"/>
    </cofactor>
    <cofactor evidence="17">
        <name>Mn(2+)</name>
        <dbReference type="ChEBI" id="CHEBI:29035"/>
    </cofactor>
    <text evidence="17">Binds 2 divalent metal cations. Magnesium or manganese.</text>
</comment>
<keyword evidence="7 18" id="KW-0540">Nuclease</keyword>
<evidence type="ECO:0000256" key="15">
    <source>
        <dbReference type="PIRSR" id="PIRSR606309-1"/>
    </source>
</evidence>
<feature type="domain" description="Exonuclease" evidence="19">
    <location>
        <begin position="2"/>
        <end position="175"/>
    </location>
</feature>
<evidence type="ECO:0000256" key="12">
    <source>
        <dbReference type="ARBA" id="ARBA00022932"/>
    </source>
</evidence>
<feature type="binding site" evidence="17">
    <location>
        <position position="9"/>
    </location>
    <ligand>
        <name>a divalent metal cation</name>
        <dbReference type="ChEBI" id="CHEBI:60240"/>
        <label>1</label>
        <note>catalytic</note>
    </ligand>
</feature>
<keyword evidence="13 17" id="KW-0464">Manganese</keyword>
<name>A0AB33Z3U5_9GAMM</name>
<dbReference type="AlphaFoldDB" id="A0AB33Z3U5"/>
<dbReference type="GO" id="GO:0046872">
    <property type="term" value="F:metal ion binding"/>
    <property type="evidence" value="ECO:0007669"/>
    <property type="project" value="UniProtKB-KW"/>
</dbReference>
<evidence type="ECO:0000259" key="19">
    <source>
        <dbReference type="SMART" id="SM00479"/>
    </source>
</evidence>
<sequence>MRQIILDTETTGLEPKQGHRIIEVGCVELVNRRLTGNNFHYYLNPQRDIDEGAVEVHGLTAEFLADKPLYENIAEELFEYLKGAEVIIHNAAFDVGFINHEYSLMGSDHTDMASWCEVTDSLHMARKMFPGQRNSLDALCKRFEIDNSQRTLHGALLDAEILADVYLMMTGGQNSLFADEHQTDTVFEPKMLDKNRQLLPVIKANSDELEKHAERMEMINKASGGQCVWDKINQTAQ</sequence>
<feature type="binding site" evidence="16">
    <location>
        <position position="7"/>
    </location>
    <ligand>
        <name>substrate</name>
    </ligand>
</feature>